<proteinExistence type="predicted"/>
<comment type="caution">
    <text evidence="1">The sequence shown here is derived from an EMBL/GenBank/DDBJ whole genome shotgun (WGS) entry which is preliminary data.</text>
</comment>
<protein>
    <submittedName>
        <fullName evidence="1">Uncharacterized protein</fullName>
    </submittedName>
</protein>
<evidence type="ECO:0000313" key="2">
    <source>
        <dbReference type="Proteomes" id="UP001434883"/>
    </source>
</evidence>
<evidence type="ECO:0000313" key="1">
    <source>
        <dbReference type="EMBL" id="MEQ2218355.1"/>
    </source>
</evidence>
<dbReference type="EMBL" id="JAHRIN010076820">
    <property type="protein sequence ID" value="MEQ2218355.1"/>
    <property type="molecule type" value="Genomic_DNA"/>
</dbReference>
<gene>
    <name evidence="1" type="ORF">XENOCAPTIV_002019</name>
</gene>
<accession>A0ABV0SCS5</accession>
<keyword evidence="2" id="KW-1185">Reference proteome</keyword>
<reference evidence="1 2" key="1">
    <citation type="submission" date="2021-06" db="EMBL/GenBank/DDBJ databases">
        <authorList>
            <person name="Palmer J.M."/>
        </authorList>
    </citation>
    <scope>NUCLEOTIDE SEQUENCE [LARGE SCALE GENOMIC DNA]</scope>
    <source>
        <strain evidence="1 2">XC_2019</strain>
        <tissue evidence="1">Muscle</tissue>
    </source>
</reference>
<dbReference type="Proteomes" id="UP001434883">
    <property type="component" value="Unassembled WGS sequence"/>
</dbReference>
<name>A0ABV0SCS5_9TELE</name>
<organism evidence="1 2">
    <name type="scientific">Xenoophorus captivus</name>
    <dbReference type="NCBI Taxonomy" id="1517983"/>
    <lineage>
        <taxon>Eukaryota</taxon>
        <taxon>Metazoa</taxon>
        <taxon>Chordata</taxon>
        <taxon>Craniata</taxon>
        <taxon>Vertebrata</taxon>
        <taxon>Euteleostomi</taxon>
        <taxon>Actinopterygii</taxon>
        <taxon>Neopterygii</taxon>
        <taxon>Teleostei</taxon>
        <taxon>Neoteleostei</taxon>
        <taxon>Acanthomorphata</taxon>
        <taxon>Ovalentaria</taxon>
        <taxon>Atherinomorphae</taxon>
        <taxon>Cyprinodontiformes</taxon>
        <taxon>Goodeidae</taxon>
        <taxon>Xenoophorus</taxon>
    </lineage>
</organism>
<feature type="non-terminal residue" evidence="1">
    <location>
        <position position="1"/>
    </location>
</feature>
<sequence>TQRTFHRYLELSRFCLIRCSCSRRVFSSLTGLGMKPTSQPSFTRRPIHQSLLYFCTHVKQPDISKIKWIKHGLAVSEQK</sequence>